<organism evidence="4 5">
    <name type="scientific">Striga hermonthica</name>
    <name type="common">Purple witchweed</name>
    <name type="synonym">Buchnera hermonthica</name>
    <dbReference type="NCBI Taxonomy" id="68872"/>
    <lineage>
        <taxon>Eukaryota</taxon>
        <taxon>Viridiplantae</taxon>
        <taxon>Streptophyta</taxon>
        <taxon>Embryophyta</taxon>
        <taxon>Tracheophyta</taxon>
        <taxon>Spermatophyta</taxon>
        <taxon>Magnoliopsida</taxon>
        <taxon>eudicotyledons</taxon>
        <taxon>Gunneridae</taxon>
        <taxon>Pentapetalae</taxon>
        <taxon>asterids</taxon>
        <taxon>lamiids</taxon>
        <taxon>Lamiales</taxon>
        <taxon>Orobanchaceae</taxon>
        <taxon>Buchnereae</taxon>
        <taxon>Striga</taxon>
    </lineage>
</organism>
<keyword evidence="5" id="KW-1185">Reference proteome</keyword>
<evidence type="ECO:0000256" key="1">
    <source>
        <dbReference type="ARBA" id="ARBA00023054"/>
    </source>
</evidence>
<sequence>MKQLEGSNDSLHEAEAEIAALKEKIGLLEISIRSQKKDLEEVGHCFEEAKAEASEMGKEVESLKSELEMVKEEKNQSLNNEKLAAASVMTLLEDKNKLINELGISRDEEEKSKKALESLASALHEVSSEARDAKEKLLSIQVEQENYESQIEDLKLVLKATNEKYESMLEEARLEIEDLTGSIQDLRRNHESSKAEWEQKELHLTNTVKKSGEEKSSMENEINRLINLLRASEEQVSAARDECVSWKNSLKEAESEAVYLKEVLGEAKAESMKLKEGLMDRENELQNVLHENEELMKREAASLEKVKELSKQLEEALLANDSKKRQEEGNGELTDSEKDYHMLPEVVEYSEQNGTMGNVKPKVVEEEKTLADDEKSIHEVENSNSKIKNENEKETSDSAEVDFKMWESCKIEEKDFSPEHESFEEDEIESKADGAERFDQVNNGTNENVDNGGNSPSKEQQSSSQKKKKPLLRKFGNLLKKKGTTTQK</sequence>
<comment type="caution">
    <text evidence="4">The sequence shown here is derived from an EMBL/GenBank/DDBJ whole genome shotgun (WGS) entry which is preliminary data.</text>
</comment>
<feature type="compositionally biased region" description="Low complexity" evidence="3">
    <location>
        <begin position="455"/>
        <end position="464"/>
    </location>
</feature>
<feature type="compositionally biased region" description="Basic residues" evidence="3">
    <location>
        <begin position="479"/>
        <end position="488"/>
    </location>
</feature>
<dbReference type="AlphaFoldDB" id="A0A9N7MWC7"/>
<feature type="region of interest" description="Disordered" evidence="3">
    <location>
        <begin position="190"/>
        <end position="218"/>
    </location>
</feature>
<dbReference type="PANTHER" id="PTHR23160">
    <property type="entry name" value="SYNAPTONEMAL COMPLEX PROTEIN-RELATED"/>
    <property type="match status" value="1"/>
</dbReference>
<feature type="compositionally biased region" description="Polar residues" evidence="3">
    <location>
        <begin position="440"/>
        <end position="454"/>
    </location>
</feature>
<dbReference type="Proteomes" id="UP001153555">
    <property type="component" value="Unassembled WGS sequence"/>
</dbReference>
<feature type="coiled-coil region" evidence="2">
    <location>
        <begin position="4"/>
        <end position="80"/>
    </location>
</feature>
<dbReference type="EMBL" id="CACSLK010015718">
    <property type="protein sequence ID" value="CAA0817148.1"/>
    <property type="molecule type" value="Genomic_DNA"/>
</dbReference>
<name>A0A9N7MWC7_STRHE</name>
<evidence type="ECO:0000256" key="2">
    <source>
        <dbReference type="SAM" id="Coils"/>
    </source>
</evidence>
<evidence type="ECO:0000256" key="3">
    <source>
        <dbReference type="SAM" id="MobiDB-lite"/>
    </source>
</evidence>
<proteinExistence type="predicted"/>
<feature type="compositionally biased region" description="Basic and acidic residues" evidence="3">
    <location>
        <begin position="362"/>
        <end position="421"/>
    </location>
</feature>
<feature type="compositionally biased region" description="Basic and acidic residues" evidence="3">
    <location>
        <begin position="429"/>
        <end position="439"/>
    </location>
</feature>
<keyword evidence="1 2" id="KW-0175">Coiled coil</keyword>
<gene>
    <name evidence="4" type="ORF">SHERM_16822</name>
</gene>
<dbReference type="OrthoDB" id="6350175at2759"/>
<feature type="compositionally biased region" description="Basic and acidic residues" evidence="3">
    <location>
        <begin position="190"/>
        <end position="203"/>
    </location>
</feature>
<accession>A0A9N7MWC7</accession>
<evidence type="ECO:0000313" key="5">
    <source>
        <dbReference type="Proteomes" id="UP001153555"/>
    </source>
</evidence>
<dbReference type="GO" id="GO:0007131">
    <property type="term" value="P:reciprocal meiotic recombination"/>
    <property type="evidence" value="ECO:0007669"/>
    <property type="project" value="TreeGrafter"/>
</dbReference>
<feature type="region of interest" description="Disordered" evidence="3">
    <location>
        <begin position="317"/>
        <end position="488"/>
    </location>
</feature>
<reference evidence="4" key="1">
    <citation type="submission" date="2019-12" db="EMBL/GenBank/DDBJ databases">
        <authorList>
            <person name="Scholes J."/>
        </authorList>
    </citation>
    <scope>NUCLEOTIDE SEQUENCE</scope>
</reference>
<evidence type="ECO:0000313" key="4">
    <source>
        <dbReference type="EMBL" id="CAA0817148.1"/>
    </source>
</evidence>
<protein>
    <submittedName>
        <fullName evidence="4">WEB family protein - chloroplastic</fullName>
    </submittedName>
</protein>
<dbReference type="PANTHER" id="PTHR23160:SF20">
    <property type="entry name" value="OS02G0439200 PROTEIN"/>
    <property type="match status" value="1"/>
</dbReference>